<dbReference type="Proteomes" id="UP001221558">
    <property type="component" value="Chromosome"/>
</dbReference>
<proteinExistence type="predicted"/>
<name>A0ABY7WD22_9SPHI</name>
<protein>
    <recommendedName>
        <fullName evidence="4">CarboxypepD_reg-like domain-containing protein</fullName>
    </recommendedName>
</protein>
<evidence type="ECO:0000256" key="1">
    <source>
        <dbReference type="SAM" id="SignalP"/>
    </source>
</evidence>
<accession>A0ABY7WD22</accession>
<evidence type="ECO:0000313" key="3">
    <source>
        <dbReference type="Proteomes" id="UP001221558"/>
    </source>
</evidence>
<gene>
    <name evidence="2" type="ORF">PQ465_10665</name>
</gene>
<evidence type="ECO:0008006" key="4">
    <source>
        <dbReference type="Google" id="ProtNLM"/>
    </source>
</evidence>
<reference evidence="2 3" key="1">
    <citation type="submission" date="2023-02" db="EMBL/GenBank/DDBJ databases">
        <title>Genome sequence of Sphingobacterium sp. KACC 22765.</title>
        <authorList>
            <person name="Kim S."/>
            <person name="Heo J."/>
            <person name="Kwon S.-W."/>
        </authorList>
    </citation>
    <scope>NUCLEOTIDE SEQUENCE [LARGE SCALE GENOMIC DNA]</scope>
    <source>
        <strain evidence="2 3">KACC 22765</strain>
    </source>
</reference>
<organism evidence="2 3">
    <name type="scientific">Sphingobacterium oryzagri</name>
    <dbReference type="NCBI Taxonomy" id="3025669"/>
    <lineage>
        <taxon>Bacteria</taxon>
        <taxon>Pseudomonadati</taxon>
        <taxon>Bacteroidota</taxon>
        <taxon>Sphingobacteriia</taxon>
        <taxon>Sphingobacteriales</taxon>
        <taxon>Sphingobacteriaceae</taxon>
        <taxon>Sphingobacterium</taxon>
    </lineage>
</organism>
<keyword evidence="1" id="KW-0732">Signal</keyword>
<feature type="signal peptide" evidence="1">
    <location>
        <begin position="1"/>
        <end position="24"/>
    </location>
</feature>
<evidence type="ECO:0000313" key="2">
    <source>
        <dbReference type="EMBL" id="WDF66765.1"/>
    </source>
</evidence>
<dbReference type="RefSeq" id="WP_274265505.1">
    <property type="nucleotide sequence ID" value="NZ_CP117880.1"/>
</dbReference>
<sequence>MKISTPLLGTLVMLLALLAPAAHAQQVKGIVHELESSQRLKDVLVKNLRTNEKTQTDSEGNFTITADINDLLSFTQAGYEIDTAFIYEEGVKRVYLVRDQKNIVIDEVVISRLTDSRLVAEIEKARNEGKTVDASQNRGGMRISPSRLFGRQSKMARNNLKMLLTEQNNRKVDRLFSNQVIRAIVPLSDTELPLFREQFRPDLDFIQTASPEDVRIYVLDAYSKFKSN</sequence>
<feature type="chain" id="PRO_5045268844" description="CarboxypepD_reg-like domain-containing protein" evidence="1">
    <location>
        <begin position="25"/>
        <end position="228"/>
    </location>
</feature>
<dbReference type="InterPro" id="IPR008969">
    <property type="entry name" value="CarboxyPept-like_regulatory"/>
</dbReference>
<keyword evidence="3" id="KW-1185">Reference proteome</keyword>
<dbReference type="SUPFAM" id="SSF49464">
    <property type="entry name" value="Carboxypeptidase regulatory domain-like"/>
    <property type="match status" value="1"/>
</dbReference>
<dbReference type="EMBL" id="CP117880">
    <property type="protein sequence ID" value="WDF66765.1"/>
    <property type="molecule type" value="Genomic_DNA"/>
</dbReference>